<dbReference type="Proteomes" id="UP000319383">
    <property type="component" value="Chromosome"/>
</dbReference>
<feature type="signal peptide" evidence="1">
    <location>
        <begin position="1"/>
        <end position="26"/>
    </location>
</feature>
<dbReference type="EMBL" id="CP036276">
    <property type="protein sequence ID" value="QDU44550.1"/>
    <property type="molecule type" value="Genomic_DNA"/>
</dbReference>
<accession>A0A517ZQ27</accession>
<evidence type="ECO:0000256" key="1">
    <source>
        <dbReference type="SAM" id="SignalP"/>
    </source>
</evidence>
<dbReference type="KEGG" id="sdyn:Mal52_30340"/>
<dbReference type="Gene3D" id="3.90.182.10">
    <property type="entry name" value="Toxin - Anthrax Protective Antigen,domain 1"/>
    <property type="match status" value="1"/>
</dbReference>
<reference evidence="3 4" key="1">
    <citation type="submission" date="2019-02" db="EMBL/GenBank/DDBJ databases">
        <title>Deep-cultivation of Planctomycetes and their phenomic and genomic characterization uncovers novel biology.</title>
        <authorList>
            <person name="Wiegand S."/>
            <person name="Jogler M."/>
            <person name="Boedeker C."/>
            <person name="Pinto D."/>
            <person name="Vollmers J."/>
            <person name="Rivas-Marin E."/>
            <person name="Kohn T."/>
            <person name="Peeters S.H."/>
            <person name="Heuer A."/>
            <person name="Rast P."/>
            <person name="Oberbeckmann S."/>
            <person name="Bunk B."/>
            <person name="Jeske O."/>
            <person name="Meyerdierks A."/>
            <person name="Storesund J.E."/>
            <person name="Kallscheuer N."/>
            <person name="Luecker S."/>
            <person name="Lage O.M."/>
            <person name="Pohl T."/>
            <person name="Merkel B.J."/>
            <person name="Hornburger P."/>
            <person name="Mueller R.-W."/>
            <person name="Bruemmer F."/>
            <person name="Labrenz M."/>
            <person name="Spormann A.M."/>
            <person name="Op den Camp H."/>
            <person name="Overmann J."/>
            <person name="Amann R."/>
            <person name="Jetten M.S.M."/>
            <person name="Mascher T."/>
            <person name="Medema M.H."/>
            <person name="Devos D.P."/>
            <person name="Kaster A.-K."/>
            <person name="Ovreas L."/>
            <person name="Rohde M."/>
            <person name="Galperin M.Y."/>
            <person name="Jogler C."/>
        </authorList>
    </citation>
    <scope>NUCLEOTIDE SEQUENCE [LARGE SCALE GENOMIC DNA]</scope>
    <source>
        <strain evidence="3 4">Mal52</strain>
    </source>
</reference>
<evidence type="ECO:0000259" key="2">
    <source>
        <dbReference type="PROSITE" id="PS51820"/>
    </source>
</evidence>
<dbReference type="SMART" id="SM00758">
    <property type="entry name" value="PA14"/>
    <property type="match status" value="1"/>
</dbReference>
<organism evidence="3 4">
    <name type="scientific">Symmachiella dynata</name>
    <dbReference type="NCBI Taxonomy" id="2527995"/>
    <lineage>
        <taxon>Bacteria</taxon>
        <taxon>Pseudomonadati</taxon>
        <taxon>Planctomycetota</taxon>
        <taxon>Planctomycetia</taxon>
        <taxon>Planctomycetales</taxon>
        <taxon>Planctomycetaceae</taxon>
        <taxon>Symmachiella</taxon>
    </lineage>
</organism>
<dbReference type="SUPFAM" id="SSF56988">
    <property type="entry name" value="Anthrax protective antigen"/>
    <property type="match status" value="1"/>
</dbReference>
<protein>
    <submittedName>
        <fullName evidence="3">PA14 domain protein</fullName>
    </submittedName>
</protein>
<dbReference type="Pfam" id="PF07691">
    <property type="entry name" value="PA14"/>
    <property type="match status" value="1"/>
</dbReference>
<dbReference type="InterPro" id="IPR037524">
    <property type="entry name" value="PA14/GLEYA"/>
</dbReference>
<proteinExistence type="predicted"/>
<feature type="chain" id="PRO_5022137101" evidence="1">
    <location>
        <begin position="27"/>
        <end position="683"/>
    </location>
</feature>
<keyword evidence="4" id="KW-1185">Reference proteome</keyword>
<dbReference type="PROSITE" id="PS51820">
    <property type="entry name" value="PA14"/>
    <property type="match status" value="1"/>
</dbReference>
<dbReference type="InterPro" id="IPR011658">
    <property type="entry name" value="PA14_dom"/>
</dbReference>
<evidence type="ECO:0000313" key="4">
    <source>
        <dbReference type="Proteomes" id="UP000319383"/>
    </source>
</evidence>
<gene>
    <name evidence="3" type="ORF">Mal52_30340</name>
</gene>
<evidence type="ECO:0000313" key="3">
    <source>
        <dbReference type="EMBL" id="QDU44550.1"/>
    </source>
</evidence>
<sequence length="683" mass="75847" precursor="true">MKPIRCCFTLLALFAMFSIIAGNASAQDLPANWQQLPAADFANEVDKVFDEQDKRPAGNFDSNAVMKHAASLFLEIDLEQAATTEFPVILKLFRAGWHKLDQKQRAAVRTVLAARQDNWNGRPYEELRSKVIVMEWIGVPYEIYSQDARSWVNAGGDVSTVRDEDLHFFALFTAADPKVCRSSFTVQWEGRLTAPQTGQYTFSISPINVNATYGNYSVEQTMNVSLNGQQIISATPENWSSESQPVQLTAGQIVPIQVNMAVVSPRLPLHALHATFSWEGPGISKKIVPNEQLKLPGSDDNGLRATYTWTESGLPITVAKIDDAIDFAWTSGKVIVNSGASEQEEVNLWAAWKKQMSTQFLDTLVPDGKPVMLHPRMSNAKDSSQGMASDERKQFLEMLLTRPALLDPLGAGGAVDLYRDFRIGATELALDVFGQWAIRNANCECRMPHETWLPGIDLENREAYHFMAVAVTQELPAHADRLRDEFLELPDGSCSLPVAYVLGYSYLGRDKLEEWTELLDTRLAEESLTGDKRVNWLIARAHAQEIRLGSRNPYATIKTRPMDARYMLDTAMLAAQDPDLKLKVMKQIAARLSATRKFDKARALLDEAASLAPVGRAADIADWKASIDKFEADHAAAIVARSGVARKAYVDALVRRRDRAAAVGDSAAVDRYNLKIDANVVEE</sequence>
<dbReference type="RefSeq" id="WP_197534918.1">
    <property type="nucleotide sequence ID" value="NZ_CP036276.1"/>
</dbReference>
<dbReference type="AlphaFoldDB" id="A0A517ZQ27"/>
<feature type="domain" description="PA14" evidence="2">
    <location>
        <begin position="134"/>
        <end position="292"/>
    </location>
</feature>
<keyword evidence="1" id="KW-0732">Signal</keyword>
<name>A0A517ZQ27_9PLAN</name>